<keyword evidence="3" id="KW-1185">Reference proteome</keyword>
<dbReference type="Gene3D" id="3.30.420.10">
    <property type="entry name" value="Ribonuclease H-like superfamily/Ribonuclease H"/>
    <property type="match status" value="1"/>
</dbReference>
<dbReference type="PANTHER" id="PTHR30231:SF41">
    <property type="entry name" value="DNA POLYMERASE III SUBUNIT EPSILON"/>
    <property type="match status" value="1"/>
</dbReference>
<dbReference type="GO" id="GO:0045004">
    <property type="term" value="P:DNA replication proofreading"/>
    <property type="evidence" value="ECO:0007669"/>
    <property type="project" value="TreeGrafter"/>
</dbReference>
<evidence type="ECO:0000313" key="3">
    <source>
        <dbReference type="Proteomes" id="UP000208104"/>
    </source>
</evidence>
<evidence type="ECO:0000259" key="1">
    <source>
        <dbReference type="SMART" id="SM00479"/>
    </source>
</evidence>
<dbReference type="KEGG" id="vg:26626017"/>
<dbReference type="GO" id="GO:0003676">
    <property type="term" value="F:nucleic acid binding"/>
    <property type="evidence" value="ECO:0007669"/>
    <property type="project" value="InterPro"/>
</dbReference>
<gene>
    <name evidence="2" type="ORF">JENST_69</name>
</gene>
<evidence type="ECO:0000313" key="2">
    <source>
        <dbReference type="EMBL" id="ALA07198.1"/>
    </source>
</evidence>
<dbReference type="CDD" id="cd06127">
    <property type="entry name" value="DEDDh"/>
    <property type="match status" value="1"/>
</dbReference>
<accession>A0A0K2CN95</accession>
<reference evidence="2 3" key="1">
    <citation type="journal article" date="2015" name="Genome Announc.">
        <title>Genome Sequences of Five Additional Brevibacillus laterosporus Bacteriophages.</title>
        <authorList>
            <person name="Merrill B.D."/>
            <person name="Berg J.A."/>
            <person name="Graves K.A."/>
            <person name="Ward A.T."/>
            <person name="Hilton J.A."/>
            <person name="Wake B.N."/>
            <person name="Grose J.H."/>
            <person name="Breakwell D.P."/>
            <person name="Burnett S.H."/>
        </authorList>
    </citation>
    <scope>NUCLEOTIDE SEQUENCE [LARGE SCALE GENOMIC DNA]</scope>
</reference>
<dbReference type="SUPFAM" id="SSF53098">
    <property type="entry name" value="Ribonuclease H-like"/>
    <property type="match status" value="1"/>
</dbReference>
<dbReference type="GO" id="GO:0008408">
    <property type="term" value="F:3'-5' exonuclease activity"/>
    <property type="evidence" value="ECO:0007669"/>
    <property type="project" value="TreeGrafter"/>
</dbReference>
<dbReference type="PANTHER" id="PTHR30231">
    <property type="entry name" value="DNA POLYMERASE III SUBUNIT EPSILON"/>
    <property type="match status" value="1"/>
</dbReference>
<dbReference type="EMBL" id="KT151955">
    <property type="protein sequence ID" value="ALA07198.1"/>
    <property type="molecule type" value="Genomic_DNA"/>
</dbReference>
<sequence>MRPNYVIIDFETTGLDYDIEQVTEIAAIRVSPDFNVIGSYHAYVQLENGRSLSTLVKNLTGLTDEFLNRNGISEGHAIKGLWEFIYNNNDNELEPIVVSHHTPFDFGFLHNYGLYPHKFICTRVLSRLVEPNEKASLEDVAKRHGFYDAEGHHKATKDVEMTRKLLAKFIPIAEERNLSYRNHAIESTERPLKFIPAYATVTRY</sequence>
<feature type="domain" description="Exonuclease" evidence="1">
    <location>
        <begin position="4"/>
        <end position="175"/>
    </location>
</feature>
<dbReference type="InterPro" id="IPR036397">
    <property type="entry name" value="RNaseH_sf"/>
</dbReference>
<dbReference type="InterPro" id="IPR012337">
    <property type="entry name" value="RNaseH-like_sf"/>
</dbReference>
<name>A0A0K2CN95_9CAUD</name>
<dbReference type="Proteomes" id="UP000208104">
    <property type="component" value="Segment"/>
</dbReference>
<dbReference type="GeneID" id="26626017"/>
<protein>
    <submittedName>
        <fullName evidence="2">Putative DNA polymerase III</fullName>
    </submittedName>
</protein>
<dbReference type="InterPro" id="IPR013520">
    <property type="entry name" value="Ribonucl_H"/>
</dbReference>
<proteinExistence type="predicted"/>
<dbReference type="Pfam" id="PF00929">
    <property type="entry name" value="RNase_T"/>
    <property type="match status" value="1"/>
</dbReference>
<dbReference type="RefSeq" id="YP_009199130.1">
    <property type="nucleotide sequence ID" value="NC_028805.1"/>
</dbReference>
<dbReference type="OrthoDB" id="10828at10239"/>
<dbReference type="SMART" id="SM00479">
    <property type="entry name" value="EXOIII"/>
    <property type="match status" value="1"/>
</dbReference>
<organism evidence="2 3">
    <name type="scientific">Brevibacillus phage Jenst</name>
    <dbReference type="NCBI Taxonomy" id="1691954"/>
    <lineage>
        <taxon>Viruses</taxon>
        <taxon>Duplodnaviria</taxon>
        <taxon>Heunggongvirae</taxon>
        <taxon>Uroviricota</taxon>
        <taxon>Caudoviricetes</taxon>
        <taxon>Jenstvirus</taxon>
        <taxon>Jenstvirus jenst</taxon>
    </lineage>
</organism>